<dbReference type="PANTHER" id="PTHR22916">
    <property type="entry name" value="GLYCOSYLTRANSFERASE"/>
    <property type="match status" value="1"/>
</dbReference>
<dbReference type="EMBL" id="NPJF01000023">
    <property type="protein sequence ID" value="OYP56312.1"/>
    <property type="molecule type" value="Genomic_DNA"/>
</dbReference>
<accession>A0ABX4EJ25</accession>
<dbReference type="InterPro" id="IPR029044">
    <property type="entry name" value="Nucleotide-diphossugar_trans"/>
</dbReference>
<keyword evidence="2" id="KW-0808">Transferase</keyword>
<protein>
    <submittedName>
        <fullName evidence="2">Glycosyl transferase family 2</fullName>
    </submittedName>
</protein>
<dbReference type="RefSeq" id="WP_094448120.1">
    <property type="nucleotide sequence ID" value="NZ_CP091801.1"/>
</dbReference>
<dbReference type="Proteomes" id="UP000216189">
    <property type="component" value="Unassembled WGS sequence"/>
</dbReference>
<gene>
    <name evidence="2" type="ORF">CIK91_03035</name>
</gene>
<evidence type="ECO:0000259" key="1">
    <source>
        <dbReference type="Pfam" id="PF00535"/>
    </source>
</evidence>
<feature type="domain" description="Glycosyltransferase 2-like" evidence="1">
    <location>
        <begin position="4"/>
        <end position="147"/>
    </location>
</feature>
<evidence type="ECO:0000313" key="2">
    <source>
        <dbReference type="EMBL" id="OYP56312.1"/>
    </source>
</evidence>
<keyword evidence="3" id="KW-1185">Reference proteome</keyword>
<name>A0ABX4EJ25_SEGBR</name>
<organism evidence="2 3">
    <name type="scientific">Segatella bryantii</name>
    <name type="common">Prevotella bryantii</name>
    <dbReference type="NCBI Taxonomy" id="77095"/>
    <lineage>
        <taxon>Bacteria</taxon>
        <taxon>Pseudomonadati</taxon>
        <taxon>Bacteroidota</taxon>
        <taxon>Bacteroidia</taxon>
        <taxon>Bacteroidales</taxon>
        <taxon>Prevotellaceae</taxon>
        <taxon>Segatella</taxon>
    </lineage>
</organism>
<dbReference type="Gene3D" id="3.90.550.10">
    <property type="entry name" value="Spore Coat Polysaccharide Biosynthesis Protein SpsA, Chain A"/>
    <property type="match status" value="1"/>
</dbReference>
<evidence type="ECO:0000313" key="3">
    <source>
        <dbReference type="Proteomes" id="UP000216189"/>
    </source>
</evidence>
<dbReference type="InterPro" id="IPR001173">
    <property type="entry name" value="Glyco_trans_2-like"/>
</dbReference>
<dbReference type="PANTHER" id="PTHR22916:SF3">
    <property type="entry name" value="UDP-GLCNAC:BETAGAL BETA-1,3-N-ACETYLGLUCOSAMINYLTRANSFERASE-LIKE PROTEIN 1"/>
    <property type="match status" value="1"/>
</dbReference>
<dbReference type="Pfam" id="PF00535">
    <property type="entry name" value="Glycos_transf_2"/>
    <property type="match status" value="1"/>
</dbReference>
<comment type="caution">
    <text evidence="2">The sequence shown here is derived from an EMBL/GenBank/DDBJ whole genome shotgun (WGS) entry which is preliminary data.</text>
</comment>
<dbReference type="GO" id="GO:0016740">
    <property type="term" value="F:transferase activity"/>
    <property type="evidence" value="ECO:0007669"/>
    <property type="project" value="UniProtKB-KW"/>
</dbReference>
<reference evidence="2 3" key="1">
    <citation type="submission" date="2017-08" db="EMBL/GenBank/DDBJ databases">
        <title>Comparative genomics of non-oral Prevotella species.</title>
        <authorList>
            <person name="Accetto T."/>
            <person name="Nograsek B."/>
            <person name="Avgustin G."/>
        </authorList>
    </citation>
    <scope>NUCLEOTIDE SEQUENCE [LARGE SCALE GENOMIC DNA]</scope>
    <source>
        <strain evidence="2 3">TC1-1</strain>
    </source>
</reference>
<sequence length="284" mass="33472">MKISVGIAFYNAELFLENAILSVLNQSFKDFELILMNDGSTDSSLEIAQKFTDPRIKLFSDGKNLGLAQRLNMLVELARGDYFARMDADDIMHHQRLETQLKYLEMHPDIDVLGSDAYSINTQNQVGGKIIYKTTPNKIEDICNHRCFIHPTIIAKRQWFLKNKYNIHANRMEDYELWIRTIKNSHFENIHKPLLFYRTEGLPYLSKYLESCKGERVVLRNLSENHKKYKKFIYKNYLKCLLYIVFSIFHITKILLKLRAKDMPSTEKEEAQKILNRSVKKDYT</sequence>
<proteinExistence type="predicted"/>
<dbReference type="SUPFAM" id="SSF53448">
    <property type="entry name" value="Nucleotide-diphospho-sugar transferases"/>
    <property type="match status" value="1"/>
</dbReference>